<organism evidence="8 9">
    <name type="scientific">Herminiimonas contaminans</name>
    <dbReference type="NCBI Taxonomy" id="1111140"/>
    <lineage>
        <taxon>Bacteria</taxon>
        <taxon>Pseudomonadati</taxon>
        <taxon>Pseudomonadota</taxon>
        <taxon>Betaproteobacteria</taxon>
        <taxon>Burkholderiales</taxon>
        <taxon>Oxalobacteraceae</taxon>
        <taxon>Herminiimonas</taxon>
    </lineage>
</organism>
<evidence type="ECO:0000256" key="5">
    <source>
        <dbReference type="RuleBase" id="RU362076"/>
    </source>
</evidence>
<evidence type="ECO:0000259" key="7">
    <source>
        <dbReference type="Pfam" id="PF13861"/>
    </source>
</evidence>
<keyword evidence="8" id="KW-0966">Cell projection</keyword>
<feature type="domain" description="FlgD Tudor-like" evidence="7">
    <location>
        <begin position="89"/>
        <end position="222"/>
    </location>
</feature>
<dbReference type="InterPro" id="IPR005648">
    <property type="entry name" value="FlgD"/>
</dbReference>
<accession>A0ABS0EQL3</accession>
<evidence type="ECO:0000313" key="9">
    <source>
        <dbReference type="Proteomes" id="UP000657372"/>
    </source>
</evidence>
<name>A0ABS0EQL3_9BURK</name>
<dbReference type="EMBL" id="JADOEL010000003">
    <property type="protein sequence ID" value="MBF8177132.1"/>
    <property type="molecule type" value="Genomic_DNA"/>
</dbReference>
<evidence type="ECO:0000259" key="6">
    <source>
        <dbReference type="Pfam" id="PF13860"/>
    </source>
</evidence>
<evidence type="ECO:0000256" key="2">
    <source>
        <dbReference type="ARBA" id="ARBA00016013"/>
    </source>
</evidence>
<dbReference type="Gene3D" id="2.30.30.910">
    <property type="match status" value="1"/>
</dbReference>
<keyword evidence="9" id="KW-1185">Reference proteome</keyword>
<dbReference type="InterPro" id="IPR025963">
    <property type="entry name" value="FLgD_Tudor"/>
</dbReference>
<dbReference type="Proteomes" id="UP000657372">
    <property type="component" value="Unassembled WGS sequence"/>
</dbReference>
<dbReference type="RefSeq" id="WP_195874945.1">
    <property type="nucleotide sequence ID" value="NZ_JADOEL010000003.1"/>
</dbReference>
<evidence type="ECO:0000256" key="3">
    <source>
        <dbReference type="ARBA" id="ARBA00022795"/>
    </source>
</evidence>
<gene>
    <name evidence="8" type="primary">flgD</name>
    <name evidence="8" type="ORF">IXC47_05505</name>
</gene>
<dbReference type="Pfam" id="PF03963">
    <property type="entry name" value="FlgD"/>
    <property type="match status" value="1"/>
</dbReference>
<evidence type="ECO:0000256" key="1">
    <source>
        <dbReference type="ARBA" id="ARBA00010577"/>
    </source>
</evidence>
<comment type="function">
    <text evidence="4 5">Required for flagellar hook formation. May act as a scaffolding protein.</text>
</comment>
<comment type="caution">
    <text evidence="8">The sequence shown here is derived from an EMBL/GenBank/DDBJ whole genome shotgun (WGS) entry which is preliminary data.</text>
</comment>
<dbReference type="InterPro" id="IPR025965">
    <property type="entry name" value="FlgD/Vpr_Ig-like"/>
</dbReference>
<keyword evidence="8" id="KW-0282">Flagellum</keyword>
<dbReference type="Pfam" id="PF13861">
    <property type="entry name" value="FLgD_tudor"/>
    <property type="match status" value="1"/>
</dbReference>
<comment type="similarity">
    <text evidence="1 5">Belongs to the FlgD family.</text>
</comment>
<evidence type="ECO:0000256" key="4">
    <source>
        <dbReference type="ARBA" id="ARBA00024746"/>
    </source>
</evidence>
<reference evidence="8 9" key="1">
    <citation type="submission" date="2020-11" db="EMBL/GenBank/DDBJ databases">
        <title>WGS of Herminiimonas contaminans strain Marseille-Q4544 isolated from planarians Schmidtea mediterranea.</title>
        <authorList>
            <person name="Kangale L."/>
        </authorList>
    </citation>
    <scope>NUCLEOTIDE SEQUENCE [LARGE SCALE GENOMIC DNA]</scope>
    <source>
        <strain evidence="8 9">Marseille-Q4544</strain>
    </source>
</reference>
<dbReference type="Gene3D" id="2.60.40.4070">
    <property type="match status" value="1"/>
</dbReference>
<protein>
    <recommendedName>
        <fullName evidence="2 5">Basal-body rod modification protein FlgD</fullName>
    </recommendedName>
</protein>
<feature type="domain" description="FlgD/Vpr Ig-like" evidence="6">
    <location>
        <begin position="110"/>
        <end position="180"/>
    </location>
</feature>
<sequence>MTTVNSNATVLPQALLDQMNGSGAAKKSTAEEAQDRFLTLLVTQMKNQDPLNPLDNAQVTSQLAQLSTVTGIDKLNGTLESMMGSYQSNQALQAANMIGHGVLAPGSEIGLAEGKGLMGVEFPQDVDTAQILVKDSSGNVIQTIELGPQKSGTVPLLWDGTKADGTKAADGTYKFEVTSSLAGKAVTSNPLQFGIVTTVSTSASGIQINVPGLGGLTLADIRQIL</sequence>
<dbReference type="Pfam" id="PF13860">
    <property type="entry name" value="FlgD_ig"/>
    <property type="match status" value="1"/>
</dbReference>
<keyword evidence="8" id="KW-0969">Cilium</keyword>
<evidence type="ECO:0000313" key="8">
    <source>
        <dbReference type="EMBL" id="MBF8177132.1"/>
    </source>
</evidence>
<keyword evidence="3 5" id="KW-1005">Bacterial flagellum biogenesis</keyword>
<proteinExistence type="inferred from homology"/>